<feature type="transmembrane region" description="Helical" evidence="1">
    <location>
        <begin position="31"/>
        <end position="52"/>
    </location>
</feature>
<dbReference type="Proteomes" id="UP000663193">
    <property type="component" value="Chromosome 10"/>
</dbReference>
<keyword evidence="1" id="KW-0812">Transmembrane</keyword>
<accession>A0A7U2F7V0</accession>
<reference evidence="3" key="1">
    <citation type="journal article" date="2021" name="BMC Genomics">
        <title>Chromosome-level genome assembly and manually-curated proteome of model necrotroph Parastagonospora nodorum Sn15 reveals a genome-wide trove of candidate effector homologs, and redundancy of virulence-related functions within an accessory chromosome.</title>
        <authorList>
            <person name="Bertazzoni S."/>
            <person name="Jones D.A.B."/>
            <person name="Phan H.T."/>
            <person name="Tan K.-C."/>
            <person name="Hane J.K."/>
        </authorList>
    </citation>
    <scope>NUCLEOTIDE SEQUENCE [LARGE SCALE GENOMIC DNA]</scope>
    <source>
        <strain evidence="3">SN15 / ATCC MYA-4574 / FGSC 10173)</strain>
    </source>
</reference>
<dbReference type="EMBL" id="CP069032">
    <property type="protein sequence ID" value="QRD00353.1"/>
    <property type="molecule type" value="Genomic_DNA"/>
</dbReference>
<keyword evidence="1" id="KW-1133">Transmembrane helix</keyword>
<dbReference type="AlphaFoldDB" id="A0A7U2F7V0"/>
<keyword evidence="3" id="KW-1185">Reference proteome</keyword>
<sequence length="58" mass="6348">MPSPSAWGKGGKLRFVGARGKSTSLTSKLSFFSPLQLTIPSIIFAIEVVVHLNDYLQR</sequence>
<keyword evidence="1" id="KW-0472">Membrane</keyword>
<evidence type="ECO:0000313" key="2">
    <source>
        <dbReference type="EMBL" id="QRD00353.1"/>
    </source>
</evidence>
<evidence type="ECO:0000256" key="1">
    <source>
        <dbReference type="SAM" id="Phobius"/>
    </source>
</evidence>
<gene>
    <name evidence="2" type="ORF">JI435_415120</name>
</gene>
<proteinExistence type="predicted"/>
<dbReference type="VEuPathDB" id="FungiDB:JI435_415120"/>
<protein>
    <submittedName>
        <fullName evidence="2">Uncharacterized protein</fullName>
    </submittedName>
</protein>
<name>A0A7U2F7V0_PHANO</name>
<evidence type="ECO:0000313" key="3">
    <source>
        <dbReference type="Proteomes" id="UP000663193"/>
    </source>
</evidence>
<organism evidence="2 3">
    <name type="scientific">Phaeosphaeria nodorum (strain SN15 / ATCC MYA-4574 / FGSC 10173)</name>
    <name type="common">Glume blotch fungus</name>
    <name type="synonym">Parastagonospora nodorum</name>
    <dbReference type="NCBI Taxonomy" id="321614"/>
    <lineage>
        <taxon>Eukaryota</taxon>
        <taxon>Fungi</taxon>
        <taxon>Dikarya</taxon>
        <taxon>Ascomycota</taxon>
        <taxon>Pezizomycotina</taxon>
        <taxon>Dothideomycetes</taxon>
        <taxon>Pleosporomycetidae</taxon>
        <taxon>Pleosporales</taxon>
        <taxon>Pleosporineae</taxon>
        <taxon>Phaeosphaeriaceae</taxon>
        <taxon>Parastagonospora</taxon>
    </lineage>
</organism>